<evidence type="ECO:0000313" key="2">
    <source>
        <dbReference type="Proteomes" id="UP001497512"/>
    </source>
</evidence>
<dbReference type="Proteomes" id="UP001497512">
    <property type="component" value="Chromosome 11"/>
</dbReference>
<organism evidence="1 2">
    <name type="scientific">Sphagnum troendelagicum</name>
    <dbReference type="NCBI Taxonomy" id="128251"/>
    <lineage>
        <taxon>Eukaryota</taxon>
        <taxon>Viridiplantae</taxon>
        <taxon>Streptophyta</taxon>
        <taxon>Embryophyta</taxon>
        <taxon>Bryophyta</taxon>
        <taxon>Sphagnophytina</taxon>
        <taxon>Sphagnopsida</taxon>
        <taxon>Sphagnales</taxon>
        <taxon>Sphagnaceae</taxon>
        <taxon>Sphagnum</taxon>
    </lineage>
</organism>
<protein>
    <submittedName>
        <fullName evidence="1">Uncharacterized protein</fullName>
    </submittedName>
</protein>
<name>A0ABP0THQ7_9BRYO</name>
<keyword evidence="2" id="KW-1185">Reference proteome</keyword>
<evidence type="ECO:0000313" key="1">
    <source>
        <dbReference type="EMBL" id="CAK9196389.1"/>
    </source>
</evidence>
<dbReference type="EMBL" id="OZ019903">
    <property type="protein sequence ID" value="CAK9196389.1"/>
    <property type="molecule type" value="Genomic_DNA"/>
</dbReference>
<gene>
    <name evidence="1" type="ORF">CSSPTR1EN2_LOCUS3449</name>
</gene>
<accession>A0ABP0THQ7</accession>
<proteinExistence type="predicted"/>
<sequence>MLSCISVMGIVQNFDRRSLVFFYGFQFGAQGRKNSLSNRCKKLGSPELTKGHRSHGYLLQLGEVVMFIMTA</sequence>
<reference evidence="1" key="1">
    <citation type="submission" date="2024-02" db="EMBL/GenBank/DDBJ databases">
        <authorList>
            <consortium name="ELIXIR-Norway"/>
            <consortium name="Elixir Norway"/>
        </authorList>
    </citation>
    <scope>NUCLEOTIDE SEQUENCE</scope>
</reference>